<dbReference type="PANTHER" id="PTHR47659:SF7">
    <property type="entry name" value="FUNGAL TRANSCRIPTIONAL REGULATORY PROTEIN, N-TERMINAL DOMAIN-CONTAINING PROTEIN"/>
    <property type="match status" value="1"/>
</dbReference>
<evidence type="ECO:0000256" key="1">
    <source>
        <dbReference type="ARBA" id="ARBA00022723"/>
    </source>
</evidence>
<dbReference type="GO" id="GO:0003677">
    <property type="term" value="F:DNA binding"/>
    <property type="evidence" value="ECO:0007669"/>
    <property type="project" value="UniProtKB-KW"/>
</dbReference>
<dbReference type="PROSITE" id="PS50048">
    <property type="entry name" value="ZN2_CY6_FUNGAL_2"/>
    <property type="match status" value="1"/>
</dbReference>
<evidence type="ECO:0000256" key="6">
    <source>
        <dbReference type="ARBA" id="ARBA00023242"/>
    </source>
</evidence>
<reference evidence="9 10" key="1">
    <citation type="journal article" date="2024" name="bioRxiv">
        <title>Comparative genomics of Cryptococcus and Kwoniella reveals pathogenesis evolution and contrasting karyotype dynamics via intercentromeric recombination or chromosome fusion.</title>
        <authorList>
            <person name="Coelho M.A."/>
            <person name="David-Palma M."/>
            <person name="Shea T."/>
            <person name="Bowers K."/>
            <person name="McGinley-Smith S."/>
            <person name="Mohammad A.W."/>
            <person name="Gnirke A."/>
            <person name="Yurkov A.M."/>
            <person name="Nowrousian M."/>
            <person name="Sun S."/>
            <person name="Cuomo C.A."/>
            <person name="Heitman J."/>
        </authorList>
    </citation>
    <scope>NUCLEOTIDE SEQUENCE [LARGE SCALE GENOMIC DNA]</scope>
    <source>
        <strain evidence="9 10">CBS 13917</strain>
    </source>
</reference>
<gene>
    <name evidence="9" type="ORF">IAR55_005552</name>
</gene>
<dbReference type="RefSeq" id="XP_066801211.1">
    <property type="nucleotide sequence ID" value="XM_066948643.1"/>
</dbReference>
<keyword evidence="2" id="KW-0862">Zinc</keyword>
<name>A0AAW0YTZ9_9TREE</name>
<organism evidence="9 10">
    <name type="scientific">Kwoniella newhampshirensis</name>
    <dbReference type="NCBI Taxonomy" id="1651941"/>
    <lineage>
        <taxon>Eukaryota</taxon>
        <taxon>Fungi</taxon>
        <taxon>Dikarya</taxon>
        <taxon>Basidiomycota</taxon>
        <taxon>Agaricomycotina</taxon>
        <taxon>Tremellomycetes</taxon>
        <taxon>Tremellales</taxon>
        <taxon>Cryptococcaceae</taxon>
        <taxon>Kwoniella</taxon>
    </lineage>
</organism>
<proteinExistence type="predicted"/>
<feature type="compositionally biased region" description="Polar residues" evidence="7">
    <location>
        <begin position="604"/>
        <end position="621"/>
    </location>
</feature>
<dbReference type="SMART" id="SM00066">
    <property type="entry name" value="GAL4"/>
    <property type="match status" value="1"/>
</dbReference>
<comment type="caution">
    <text evidence="9">The sequence shown here is derived from an EMBL/GenBank/DDBJ whole genome shotgun (WGS) entry which is preliminary data.</text>
</comment>
<feature type="region of interest" description="Disordered" evidence="7">
    <location>
        <begin position="78"/>
        <end position="171"/>
    </location>
</feature>
<dbReference type="GO" id="GO:0000981">
    <property type="term" value="F:DNA-binding transcription factor activity, RNA polymerase II-specific"/>
    <property type="evidence" value="ECO:0007669"/>
    <property type="project" value="InterPro"/>
</dbReference>
<evidence type="ECO:0000256" key="4">
    <source>
        <dbReference type="ARBA" id="ARBA00023125"/>
    </source>
</evidence>
<accession>A0AAW0YTZ9</accession>
<dbReference type="CDD" id="cd00067">
    <property type="entry name" value="GAL4"/>
    <property type="match status" value="1"/>
</dbReference>
<evidence type="ECO:0000313" key="9">
    <source>
        <dbReference type="EMBL" id="KAK8847693.1"/>
    </source>
</evidence>
<dbReference type="EMBL" id="JBCAWK010000010">
    <property type="protein sequence ID" value="KAK8847693.1"/>
    <property type="molecule type" value="Genomic_DNA"/>
</dbReference>
<keyword evidence="1" id="KW-0479">Metal-binding</keyword>
<dbReference type="PANTHER" id="PTHR47659">
    <property type="entry name" value="ZN(II)2CYS6 TRANSCRIPTION FACTOR (EUROFUNG)-RELATED"/>
    <property type="match status" value="1"/>
</dbReference>
<feature type="domain" description="Zn(2)-C6 fungal-type" evidence="8">
    <location>
        <begin position="195"/>
        <end position="225"/>
    </location>
</feature>
<protein>
    <recommendedName>
        <fullName evidence="8">Zn(2)-C6 fungal-type domain-containing protein</fullName>
    </recommendedName>
</protein>
<evidence type="ECO:0000256" key="5">
    <source>
        <dbReference type="ARBA" id="ARBA00023163"/>
    </source>
</evidence>
<keyword evidence="5" id="KW-0804">Transcription</keyword>
<sequence length="716" mass="76131">MPMGAVQRGTVSMPTSPLLGHARVNVRQEKDVGQGGRGRWGVLPQTAQGFFPLSMPEESQEQPQTPQHVSLFDVSLPPGSSHTWLSPASPTASGAVRTQTTTNTDSPTIFSRTSNSVQIQTSSPVSAGAGGEARSTRSNPTSALALGPAYESDDLTSPHDQMIFGQDRGGEADVRDEVEGISPGGRKKRVQVRIACTHCQRACKKCSNTRPCERCVKYRLDDCVDSTRKPRKSGVKRGPYKRRASKYAVTGEYSTDPRPKQPQISVPTLPSHQGHPSRLQAKISFSDIAIGNNAQQSLSTGIISTSTDVSRGLLIHSHDDARTAPQQDSSFADAQRTFSHRLANQASAHAQHIPTYPPDPRFNINTDGIVNTTANDLTQALSAALSGPRWIDGQRLDLSSSSSSALTALGGEATRRAEKRSRPSPLYPKTPTGHFPISLRGDRGDPFSRAVSPIRQLSAPGTTVDVSTNLGWSELGKNQVSGLGGGNIPPSGGSIGGGTLNGGKMSGHGVIILGAPEMFNGDSSLAAQSTWTGTLDQAGHVASPESTAIVTDSSSVQQHHSVNLSNTTSKALFFRPHHNVQNQHSTQSFEISSKIRRPSLRTLISQSNGSSRAPSPVKSNGNNGGIDSPTLFDQPMNLDEGLEMVGTRLHSWKGWEDSAVAQIQEESLETGMVGQDDANMRDSAHDFMDGLGQVGMDQVDGSAPIGFESLMGFSTS</sequence>
<keyword evidence="6" id="KW-0539">Nucleus</keyword>
<feature type="compositionally biased region" description="Basic residues" evidence="7">
    <location>
        <begin position="229"/>
        <end position="245"/>
    </location>
</feature>
<dbReference type="AlphaFoldDB" id="A0AAW0YTZ9"/>
<keyword evidence="4" id="KW-0238">DNA-binding</keyword>
<evidence type="ECO:0000256" key="2">
    <source>
        <dbReference type="ARBA" id="ARBA00022833"/>
    </source>
</evidence>
<keyword evidence="10" id="KW-1185">Reference proteome</keyword>
<evidence type="ECO:0000256" key="7">
    <source>
        <dbReference type="SAM" id="MobiDB-lite"/>
    </source>
</evidence>
<dbReference type="GeneID" id="92182810"/>
<feature type="compositionally biased region" description="Polar residues" evidence="7">
    <location>
        <begin position="262"/>
        <end position="271"/>
    </location>
</feature>
<dbReference type="KEGG" id="kne:92182810"/>
<keyword evidence="3" id="KW-0805">Transcription regulation</keyword>
<feature type="region of interest" description="Disordered" evidence="7">
    <location>
        <begin position="407"/>
        <end position="441"/>
    </location>
</feature>
<feature type="region of interest" description="Disordered" evidence="7">
    <location>
        <begin position="604"/>
        <end position="632"/>
    </location>
</feature>
<dbReference type="InterPro" id="IPR001138">
    <property type="entry name" value="Zn2Cys6_DnaBD"/>
</dbReference>
<dbReference type="Proteomes" id="UP001388673">
    <property type="component" value="Unassembled WGS sequence"/>
</dbReference>
<feature type="region of interest" description="Disordered" evidence="7">
    <location>
        <begin position="226"/>
        <end position="277"/>
    </location>
</feature>
<dbReference type="InterPro" id="IPR050335">
    <property type="entry name" value="ERT1_acuK_gluconeogen_tf"/>
</dbReference>
<evidence type="ECO:0000259" key="8">
    <source>
        <dbReference type="PROSITE" id="PS50048"/>
    </source>
</evidence>
<evidence type="ECO:0000256" key="3">
    <source>
        <dbReference type="ARBA" id="ARBA00023015"/>
    </source>
</evidence>
<evidence type="ECO:0000313" key="10">
    <source>
        <dbReference type="Proteomes" id="UP001388673"/>
    </source>
</evidence>
<feature type="compositionally biased region" description="Polar residues" evidence="7">
    <location>
        <begin position="78"/>
        <end position="125"/>
    </location>
</feature>
<dbReference type="GO" id="GO:0008270">
    <property type="term" value="F:zinc ion binding"/>
    <property type="evidence" value="ECO:0007669"/>
    <property type="project" value="InterPro"/>
</dbReference>